<protein>
    <recommendedName>
        <fullName evidence="3">RteC protein</fullName>
    </recommendedName>
</protein>
<dbReference type="RefSeq" id="WP_310007698.1">
    <property type="nucleotide sequence ID" value="NZ_JAVDTX010000006.1"/>
</dbReference>
<dbReference type="Proteomes" id="UP001261871">
    <property type="component" value="Unassembled WGS sequence"/>
</dbReference>
<evidence type="ECO:0000313" key="2">
    <source>
        <dbReference type="Proteomes" id="UP001261871"/>
    </source>
</evidence>
<reference evidence="1 2" key="1">
    <citation type="submission" date="2023-07" db="EMBL/GenBank/DDBJ databases">
        <title>Sorghum-associated microbial communities from plants grown in Nebraska, USA.</title>
        <authorList>
            <person name="Schachtman D."/>
        </authorList>
    </citation>
    <scope>NUCLEOTIDE SEQUENCE [LARGE SCALE GENOMIC DNA]</scope>
    <source>
        <strain evidence="1 2">BE124</strain>
    </source>
</reference>
<evidence type="ECO:0000313" key="1">
    <source>
        <dbReference type="EMBL" id="MDR6845942.1"/>
    </source>
</evidence>
<organism evidence="1 2">
    <name type="scientific">Flavobacterium granuli</name>
    <dbReference type="NCBI Taxonomy" id="280093"/>
    <lineage>
        <taxon>Bacteria</taxon>
        <taxon>Pseudomonadati</taxon>
        <taxon>Bacteroidota</taxon>
        <taxon>Flavobacteriia</taxon>
        <taxon>Flavobacteriales</taxon>
        <taxon>Flavobacteriaceae</taxon>
        <taxon>Flavobacterium</taxon>
    </lineage>
</organism>
<gene>
    <name evidence="1" type="ORF">J2W95_002653</name>
</gene>
<keyword evidence="2" id="KW-1185">Reference proteome</keyword>
<dbReference type="EMBL" id="JAVDTX010000006">
    <property type="protein sequence ID" value="MDR6845942.1"/>
    <property type="molecule type" value="Genomic_DNA"/>
</dbReference>
<proteinExistence type="predicted"/>
<name>A0ABU1S4H3_9FLAO</name>
<accession>A0ABU1S4H3</accession>
<comment type="caution">
    <text evidence="1">The sequence shown here is derived from an EMBL/GenBank/DDBJ whole genome shotgun (WGS) entry which is preliminary data.</text>
</comment>
<evidence type="ECO:0008006" key="3">
    <source>
        <dbReference type="Google" id="ProtNLM"/>
    </source>
</evidence>
<sequence>MDNIVKANANAEIDFPTLDRYKEIYSLLLSNYLGEYKSNTEKRFIELQIEHYKTYSDEFLNNSEYTFNKYQLERFFTDRLILIEYLEHKLKDFPQYINRGLKTENTKRKIDLTFNDFIFNVSDKDIFAKDLKKVFNTESGIDFKIMIELLKEEKIFLIGDRKFKAFYEVCKKYFDREIGSRTGLNDLYKHSEREKTHYSANIEIIRAKLKPLIDKHKKATL</sequence>